<keyword evidence="1" id="KW-0540">Nuclease</keyword>
<dbReference type="AlphaFoldDB" id="A0A6N9YHS2"/>
<keyword evidence="1" id="KW-0378">Hydrolase</keyword>
<dbReference type="PANTHER" id="PTHR46018">
    <property type="entry name" value="ZINC PHOSPHODIESTERASE ELAC PROTEIN 1"/>
    <property type="match status" value="1"/>
</dbReference>
<accession>A0A6N9YHS2</accession>
<gene>
    <name evidence="3" type="ORF">G1H11_03735</name>
</gene>
<keyword evidence="1" id="KW-0255">Endonuclease</keyword>
<dbReference type="InterPro" id="IPR036866">
    <property type="entry name" value="RibonucZ/Hydroxyglut_hydro"/>
</dbReference>
<evidence type="ECO:0000256" key="1">
    <source>
        <dbReference type="ARBA" id="ARBA00022759"/>
    </source>
</evidence>
<dbReference type="EMBL" id="JAAGOB010000002">
    <property type="protein sequence ID" value="NED94419.1"/>
    <property type="molecule type" value="Genomic_DNA"/>
</dbReference>
<dbReference type="SUPFAM" id="SSF56281">
    <property type="entry name" value="Metallo-hydrolase/oxidoreductase"/>
    <property type="match status" value="1"/>
</dbReference>
<protein>
    <recommendedName>
        <fullName evidence="2">Metallo-beta-lactamase domain-containing protein</fullName>
    </recommendedName>
</protein>
<evidence type="ECO:0000313" key="4">
    <source>
        <dbReference type="Proteomes" id="UP000469185"/>
    </source>
</evidence>
<dbReference type="Pfam" id="PF12706">
    <property type="entry name" value="Lactamase_B_2"/>
    <property type="match status" value="1"/>
</dbReference>
<name>A0A6N9YHS2_9ACTN</name>
<organism evidence="3 4">
    <name type="scientific">Phytoactinopolyspora alkaliphila</name>
    <dbReference type="NCBI Taxonomy" id="1783498"/>
    <lineage>
        <taxon>Bacteria</taxon>
        <taxon>Bacillati</taxon>
        <taxon>Actinomycetota</taxon>
        <taxon>Actinomycetes</taxon>
        <taxon>Jiangellales</taxon>
        <taxon>Jiangellaceae</taxon>
        <taxon>Phytoactinopolyspora</taxon>
    </lineage>
</organism>
<dbReference type="GO" id="GO:0042781">
    <property type="term" value="F:3'-tRNA processing endoribonuclease activity"/>
    <property type="evidence" value="ECO:0007669"/>
    <property type="project" value="TreeGrafter"/>
</dbReference>
<evidence type="ECO:0000313" key="3">
    <source>
        <dbReference type="EMBL" id="NED94419.1"/>
    </source>
</evidence>
<feature type="domain" description="Metallo-beta-lactamase" evidence="2">
    <location>
        <begin position="37"/>
        <end position="213"/>
    </location>
</feature>
<dbReference type="PANTHER" id="PTHR46018:SF2">
    <property type="entry name" value="ZINC PHOSPHODIESTERASE ELAC PROTEIN 1"/>
    <property type="match status" value="1"/>
</dbReference>
<keyword evidence="4" id="KW-1185">Reference proteome</keyword>
<sequence length="250" mass="26444">MSVTLRNAAAPALVLDAGTGLTNLSAMLGGAPFRGEIVLSHLHWDHVQGIPFFRAGDTAAADVILHLPAQDGAAAGRPGSAATLLRRTMSPPHFPIGPEGLAGRWRFEARDAGWFTAGGARVLLADVPHKGGRTFGIRVEADDASFAYLPDHDPSLDPGPGVALAKGVDVLLHDAQFTDAERRWARAYGHATIEDAITVAVRAGVRRLMLVHHGPARTDDQIEELTAKYAADAPLPVTVGREGDELDLGR</sequence>
<comment type="caution">
    <text evidence="3">The sequence shown here is derived from an EMBL/GenBank/DDBJ whole genome shotgun (WGS) entry which is preliminary data.</text>
</comment>
<dbReference type="Gene3D" id="3.60.15.10">
    <property type="entry name" value="Ribonuclease Z/Hydroxyacylglutathione hydrolase-like"/>
    <property type="match status" value="1"/>
</dbReference>
<evidence type="ECO:0000259" key="2">
    <source>
        <dbReference type="Pfam" id="PF12706"/>
    </source>
</evidence>
<reference evidence="3 4" key="1">
    <citation type="submission" date="2020-02" db="EMBL/GenBank/DDBJ databases">
        <authorList>
            <person name="Li X.-J."/>
            <person name="Feng X.-M."/>
        </authorList>
    </citation>
    <scope>NUCLEOTIDE SEQUENCE [LARGE SCALE GENOMIC DNA]</scope>
    <source>
        <strain evidence="3 4">CGMCC 4.7225</strain>
    </source>
</reference>
<proteinExistence type="predicted"/>
<dbReference type="Proteomes" id="UP000469185">
    <property type="component" value="Unassembled WGS sequence"/>
</dbReference>
<dbReference type="RefSeq" id="WP_163816217.1">
    <property type="nucleotide sequence ID" value="NZ_JAAGOB010000002.1"/>
</dbReference>
<dbReference type="InterPro" id="IPR001279">
    <property type="entry name" value="Metallo-B-lactamas"/>
</dbReference>